<dbReference type="Proteomes" id="UP000318946">
    <property type="component" value="Chromosome"/>
</dbReference>
<keyword evidence="1" id="KW-0812">Transmembrane</keyword>
<dbReference type="PROSITE" id="PS51257">
    <property type="entry name" value="PROKAR_LIPOPROTEIN"/>
    <property type="match status" value="1"/>
</dbReference>
<evidence type="ECO:0008006" key="4">
    <source>
        <dbReference type="Google" id="ProtNLM"/>
    </source>
</evidence>
<dbReference type="RefSeq" id="WP_141413364.1">
    <property type="nucleotide sequence ID" value="NZ_AP019735.1"/>
</dbReference>
<organism evidence="2 3">
    <name type="scientific">Alistipes communis</name>
    <dbReference type="NCBI Taxonomy" id="2585118"/>
    <lineage>
        <taxon>Bacteria</taxon>
        <taxon>Pseudomonadati</taxon>
        <taxon>Bacteroidota</taxon>
        <taxon>Bacteroidia</taxon>
        <taxon>Bacteroidales</taxon>
        <taxon>Rikenellaceae</taxon>
        <taxon>Alistipes</taxon>
    </lineage>
</organism>
<protein>
    <recommendedName>
        <fullName evidence="4">DUF3592 domain-containing protein</fullName>
    </recommendedName>
</protein>
<keyword evidence="1" id="KW-1133">Transmembrane helix</keyword>
<dbReference type="KEGG" id="acou:A5CBH24_24380"/>
<dbReference type="GeneID" id="78343154"/>
<keyword evidence="3" id="KW-1185">Reference proteome</keyword>
<name>A0A4Y1WWL3_9BACT</name>
<feature type="transmembrane region" description="Helical" evidence="1">
    <location>
        <begin position="21"/>
        <end position="38"/>
    </location>
</feature>
<dbReference type="AlphaFoldDB" id="A0A4Y1WWL3"/>
<evidence type="ECO:0000256" key="1">
    <source>
        <dbReference type="SAM" id="Phobius"/>
    </source>
</evidence>
<sequence>MKMTELEKKEIERIQAKIMNTAAIILGCAGIIFVMWIYCIKGPDIDRSLREHAKYTTAYISGIAGRPGRVSVFLIYKHDGKIYKRGVGYYPRIETFSMKPPREGDSCIVAYDSLNPRYCTIYKDFRR</sequence>
<evidence type="ECO:0000313" key="2">
    <source>
        <dbReference type="EMBL" id="BBL05125.1"/>
    </source>
</evidence>
<accession>A0A4Y1WWL3</accession>
<proteinExistence type="predicted"/>
<keyword evidence="1" id="KW-0472">Membrane</keyword>
<gene>
    <name evidence="2" type="ORF">A5CBH24_24380</name>
</gene>
<reference evidence="3" key="1">
    <citation type="submission" date="2019-06" db="EMBL/GenBank/DDBJ databases">
        <title>Alistipes onderdonkii subsp. vulgaris subsp. nov., Alistipes dispar sp. nov. and Alistipes communis sp. nov., isolated from human faeces, and creation of Alistipes onderdonkii subsp. onderdonkii subsp. nov.</title>
        <authorList>
            <person name="Sakamoto M."/>
            <person name="Ikeyama N."/>
            <person name="Ogata Y."/>
            <person name="Suda W."/>
            <person name="Iino T."/>
            <person name="Hattori M."/>
            <person name="Ohkuma M."/>
        </authorList>
    </citation>
    <scope>NUCLEOTIDE SEQUENCE [LARGE SCALE GENOMIC DNA]</scope>
    <source>
        <strain evidence="3">5CBH24</strain>
    </source>
</reference>
<evidence type="ECO:0000313" key="3">
    <source>
        <dbReference type="Proteomes" id="UP000318946"/>
    </source>
</evidence>
<dbReference type="EMBL" id="AP019735">
    <property type="protein sequence ID" value="BBL05125.1"/>
    <property type="molecule type" value="Genomic_DNA"/>
</dbReference>